<proteinExistence type="predicted"/>
<dbReference type="EMBL" id="JAEPCM010000347">
    <property type="protein sequence ID" value="MCG7946734.1"/>
    <property type="molecule type" value="Genomic_DNA"/>
</dbReference>
<comment type="caution">
    <text evidence="1">The sequence shown here is derived from an EMBL/GenBank/DDBJ whole genome shotgun (WGS) entry which is preliminary data.</text>
</comment>
<protein>
    <recommendedName>
        <fullName evidence="3">Flagellar FliJ protein</fullName>
    </recommendedName>
</protein>
<organism evidence="1 2">
    <name type="scientific">Candidatus Thiodiazotropha taylori</name>
    <dbReference type="NCBI Taxonomy" id="2792791"/>
    <lineage>
        <taxon>Bacteria</taxon>
        <taxon>Pseudomonadati</taxon>
        <taxon>Pseudomonadota</taxon>
        <taxon>Gammaproteobacteria</taxon>
        <taxon>Chromatiales</taxon>
        <taxon>Sedimenticolaceae</taxon>
        <taxon>Candidatus Thiodiazotropha</taxon>
    </lineage>
</organism>
<evidence type="ECO:0008006" key="3">
    <source>
        <dbReference type="Google" id="ProtNLM"/>
    </source>
</evidence>
<evidence type="ECO:0000313" key="1">
    <source>
        <dbReference type="EMBL" id="MCG7946734.1"/>
    </source>
</evidence>
<reference evidence="1" key="1">
    <citation type="journal article" date="2021" name="Proc. Natl. Acad. Sci. U.S.A.">
        <title>Global biogeography of chemosynthetic symbionts reveals both localized and globally distributed symbiont groups. .</title>
        <authorList>
            <person name="Osvatic J.T."/>
            <person name="Wilkins L.G.E."/>
            <person name="Leibrecht L."/>
            <person name="Leray M."/>
            <person name="Zauner S."/>
            <person name="Polzin J."/>
            <person name="Camacho Y."/>
            <person name="Gros O."/>
            <person name="van Gils J.A."/>
            <person name="Eisen J.A."/>
            <person name="Petersen J.M."/>
            <person name="Yuen B."/>
        </authorList>
    </citation>
    <scope>NUCLEOTIDE SEQUENCE</scope>
    <source>
        <strain evidence="1">MAGclacostrist064TRANS</strain>
    </source>
</reference>
<name>A0A9E4N4V6_9GAMM</name>
<gene>
    <name evidence="1" type="ORF">JAZ07_10365</name>
</gene>
<accession>A0A9E4N4V6</accession>
<sequence>MNKSQVNKLMKLNNIRIRRQEKKLSQAKMTYVESCEKLDRRNIQINQINSENKELLDYLSLQTTSKSPIKREYVKIRKFWLNYDLEMHEYYLAQEIDEKNINHSEYQTEKKQWYKQKLKNEQLSLIRTKLLSKDNSYNENREDELYQESMNK</sequence>
<evidence type="ECO:0000313" key="2">
    <source>
        <dbReference type="Proteomes" id="UP000886667"/>
    </source>
</evidence>
<dbReference type="Proteomes" id="UP000886667">
    <property type="component" value="Unassembled WGS sequence"/>
</dbReference>
<dbReference type="AlphaFoldDB" id="A0A9E4N4V6"/>